<dbReference type="GO" id="GO:0016747">
    <property type="term" value="F:acyltransferase activity, transferring groups other than amino-acyl groups"/>
    <property type="evidence" value="ECO:0007669"/>
    <property type="project" value="InterPro"/>
</dbReference>
<sequence length="296" mass="31997">MQVPPVGTRVIIRYRLPAGSDPPLTDVIGHLLADDPALRVQTKHGEIVDVDPRDVVVLKALPPKTVRTADIRKLEHAAALAWPGLEQRWVRGWLLRAADGHTHRGNSAVPLGFESDASAIPEIVDWYTARGLTPWLSLPDRLFRPPERPPHLETVVMATELEAAQGNGEVQLAATPDAEWLRLLQREVPVEVLTAVIDGEVVFATVPGAGVGRAAVTTAPDGGRWVGLSSVRVDEDARGRGVGRKLCSALLAWGAERGATRGYVQVLADNAVALGLYESMGFAAQHRSRYLDARSL</sequence>
<dbReference type="Pfam" id="PF24551">
    <property type="entry name" value="SH3_Rv0428c"/>
    <property type="match status" value="1"/>
</dbReference>
<dbReference type="Pfam" id="PF24553">
    <property type="entry name" value="Rv0428c_C"/>
    <property type="match status" value="1"/>
</dbReference>
<organism evidence="2 3">
    <name type="scientific">Mycolicibacterium flavescens</name>
    <name type="common">Mycobacterium flavescens</name>
    <dbReference type="NCBI Taxonomy" id="1776"/>
    <lineage>
        <taxon>Bacteria</taxon>
        <taxon>Bacillati</taxon>
        <taxon>Actinomycetota</taxon>
        <taxon>Actinomycetes</taxon>
        <taxon>Mycobacteriales</taxon>
        <taxon>Mycobacteriaceae</taxon>
        <taxon>Mycolicibacterium</taxon>
    </lineage>
</organism>
<name>A0A1E3RFS0_MYCFV</name>
<dbReference type="InterPro" id="IPR016181">
    <property type="entry name" value="Acyl_CoA_acyltransferase"/>
</dbReference>
<keyword evidence="2" id="KW-0808">Transferase</keyword>
<evidence type="ECO:0000313" key="3">
    <source>
        <dbReference type="Proteomes" id="UP000094053"/>
    </source>
</evidence>
<evidence type="ECO:0000259" key="1">
    <source>
        <dbReference type="PROSITE" id="PS51186"/>
    </source>
</evidence>
<dbReference type="InterPro" id="IPR000182">
    <property type="entry name" value="GNAT_dom"/>
</dbReference>
<accession>A0A1E3RFS0</accession>
<comment type="caution">
    <text evidence="2">The sequence shown here is derived from an EMBL/GenBank/DDBJ whole genome shotgun (WGS) entry which is preliminary data.</text>
</comment>
<evidence type="ECO:0000313" key="2">
    <source>
        <dbReference type="EMBL" id="ODQ88701.1"/>
    </source>
</evidence>
<dbReference type="OrthoDB" id="9775595at2"/>
<gene>
    <name evidence="2" type="ORF">BHQ18_17705</name>
</gene>
<dbReference type="EMBL" id="MIHA01000013">
    <property type="protein sequence ID" value="ODQ88701.1"/>
    <property type="molecule type" value="Genomic_DNA"/>
</dbReference>
<dbReference type="Proteomes" id="UP000094053">
    <property type="component" value="Unassembled WGS sequence"/>
</dbReference>
<proteinExistence type="predicted"/>
<dbReference type="InterPro" id="IPR056935">
    <property type="entry name" value="Rv0428c-like_C"/>
</dbReference>
<dbReference type="InterPro" id="IPR056934">
    <property type="entry name" value="SH3_Rv0428c"/>
</dbReference>
<protein>
    <submittedName>
        <fullName evidence="2">GNAT family N-acetyltransferase</fullName>
    </submittedName>
</protein>
<dbReference type="PANTHER" id="PTHR43072">
    <property type="entry name" value="N-ACETYLTRANSFERASE"/>
    <property type="match status" value="1"/>
</dbReference>
<feature type="domain" description="N-acetyltransferase" evidence="1">
    <location>
        <begin position="150"/>
        <end position="296"/>
    </location>
</feature>
<dbReference type="CDD" id="cd04301">
    <property type="entry name" value="NAT_SF"/>
    <property type="match status" value="1"/>
</dbReference>
<dbReference type="Gene3D" id="3.40.630.30">
    <property type="match status" value="1"/>
</dbReference>
<dbReference type="RefSeq" id="WP_069414955.1">
    <property type="nucleotide sequence ID" value="NZ_JACKUL010000031.1"/>
</dbReference>
<dbReference type="PANTHER" id="PTHR43072:SF60">
    <property type="entry name" value="L-2,4-DIAMINOBUTYRIC ACID ACETYLTRANSFERASE"/>
    <property type="match status" value="1"/>
</dbReference>
<dbReference type="AlphaFoldDB" id="A0A1E3RFS0"/>
<dbReference type="PROSITE" id="PS51186">
    <property type="entry name" value="GNAT"/>
    <property type="match status" value="1"/>
</dbReference>
<keyword evidence="3" id="KW-1185">Reference proteome</keyword>
<dbReference type="SUPFAM" id="SSF55729">
    <property type="entry name" value="Acyl-CoA N-acyltransferases (Nat)"/>
    <property type="match status" value="1"/>
</dbReference>
<dbReference type="STRING" id="1776.BHQ18_17705"/>
<reference evidence="3" key="1">
    <citation type="submission" date="2016-09" db="EMBL/GenBank/DDBJ databases">
        <authorList>
            <person name="Greninger A.L."/>
            <person name="Jerome K.R."/>
            <person name="Mcnair B."/>
            <person name="Wallis C."/>
            <person name="Fang F."/>
        </authorList>
    </citation>
    <scope>NUCLEOTIDE SEQUENCE [LARGE SCALE GENOMIC DNA]</scope>
    <source>
        <strain evidence="3">M6</strain>
    </source>
</reference>